<keyword evidence="3" id="KW-1185">Reference proteome</keyword>
<dbReference type="InParanoid" id="A0A0V0Q7U7"/>
<evidence type="ECO:0000313" key="3">
    <source>
        <dbReference type="Proteomes" id="UP000054937"/>
    </source>
</evidence>
<dbReference type="EMBL" id="LDAU01000273">
    <property type="protein sequence ID" value="KRW98116.1"/>
    <property type="molecule type" value="Genomic_DNA"/>
</dbReference>
<accession>A0A0V0Q7U7</accession>
<comment type="caution">
    <text evidence="2">The sequence shown here is derived from an EMBL/GenBank/DDBJ whole genome shotgun (WGS) entry which is preliminary data.</text>
</comment>
<feature type="compositionally biased region" description="Acidic residues" evidence="1">
    <location>
        <begin position="432"/>
        <end position="445"/>
    </location>
</feature>
<gene>
    <name evidence="2" type="ORF">PPERSA_08279</name>
</gene>
<protein>
    <submittedName>
        <fullName evidence="2">Uncharacterized protein</fullName>
    </submittedName>
</protein>
<reference evidence="2 3" key="1">
    <citation type="journal article" date="2015" name="Sci. Rep.">
        <title>Genome of the facultative scuticociliatosis pathogen Pseudocohnilembus persalinus provides insight into its virulence through horizontal gene transfer.</title>
        <authorList>
            <person name="Xiong J."/>
            <person name="Wang G."/>
            <person name="Cheng J."/>
            <person name="Tian M."/>
            <person name="Pan X."/>
            <person name="Warren A."/>
            <person name="Jiang C."/>
            <person name="Yuan D."/>
            <person name="Miao W."/>
        </authorList>
    </citation>
    <scope>NUCLEOTIDE SEQUENCE [LARGE SCALE GENOMIC DNA]</scope>
    <source>
        <strain evidence="2">36N120E</strain>
    </source>
</reference>
<organism evidence="2 3">
    <name type="scientific">Pseudocohnilembus persalinus</name>
    <name type="common">Ciliate</name>
    <dbReference type="NCBI Taxonomy" id="266149"/>
    <lineage>
        <taxon>Eukaryota</taxon>
        <taxon>Sar</taxon>
        <taxon>Alveolata</taxon>
        <taxon>Ciliophora</taxon>
        <taxon>Intramacronucleata</taxon>
        <taxon>Oligohymenophorea</taxon>
        <taxon>Scuticociliatia</taxon>
        <taxon>Philasterida</taxon>
        <taxon>Pseudocohnilembidae</taxon>
        <taxon>Pseudocohnilembus</taxon>
    </lineage>
</organism>
<sequence length="453" mass="52812">MKKLIEQIFQKSQPEIIQEELVLLAEQNPFMIEILQELKNSSERIVSQQIHKQMEFFNSIKMDESQPLVGMRQQIGGKIKYKIINHEQVQKNLQNFNDNLIKNKDLNQFLQTVKKDNHNLRGNFNKALNYFNQKKDKILNYDLEDITDVKLGQSTYYFHQIIKILDSTLNEIDKKQIDNGIISNCEERVTSKLSEQSKLSVNREILQPNKNYEQMTSTSNFQKFSLIDLKNRKNSRYNSSTVNSNNILTSTYSNSNKQLLVPNEKMGQLIDIPVQYKSSNDNLLHYNQNLDSFQSNLPNKKQNGQSNNEKSQFSPKITNSMSYQFNYNDHKNSDKNNNFKQQNQHFSNKNLDDNIQTSNLSFQSPLQNKQKNNNSSNINVNISINNNQTNIQKQENNYNLFYKNQKKSSNNNKNNKNNIGSSKIISGQNLDNLEEEEDIEIEQDSSVEIPPKN</sequence>
<dbReference type="Proteomes" id="UP000054937">
    <property type="component" value="Unassembled WGS sequence"/>
</dbReference>
<dbReference type="AlphaFoldDB" id="A0A0V0Q7U7"/>
<name>A0A0V0Q7U7_PSEPJ</name>
<feature type="region of interest" description="Disordered" evidence="1">
    <location>
        <begin position="405"/>
        <end position="453"/>
    </location>
</feature>
<proteinExistence type="predicted"/>
<evidence type="ECO:0000313" key="2">
    <source>
        <dbReference type="EMBL" id="KRW98116.1"/>
    </source>
</evidence>
<feature type="compositionally biased region" description="Low complexity" evidence="1">
    <location>
        <begin position="407"/>
        <end position="431"/>
    </location>
</feature>
<feature type="region of interest" description="Disordered" evidence="1">
    <location>
        <begin position="292"/>
        <end position="315"/>
    </location>
</feature>
<evidence type="ECO:0000256" key="1">
    <source>
        <dbReference type="SAM" id="MobiDB-lite"/>
    </source>
</evidence>